<protein>
    <submittedName>
        <fullName evidence="4">Unannotated protein</fullName>
    </submittedName>
</protein>
<dbReference type="InterPro" id="IPR001453">
    <property type="entry name" value="MoaB/Mog_dom"/>
</dbReference>
<dbReference type="EMBL" id="CAEZYL010000017">
    <property type="protein sequence ID" value="CAB4719842.1"/>
    <property type="molecule type" value="Genomic_DNA"/>
</dbReference>
<feature type="domain" description="MoaB/Mog" evidence="1">
    <location>
        <begin position="82"/>
        <end position="222"/>
    </location>
</feature>
<dbReference type="Gene3D" id="2.40.340.10">
    <property type="entry name" value="MoeA, C-terminal, domain IV"/>
    <property type="match status" value="1"/>
</dbReference>
<dbReference type="EMBL" id="CAEZUY010000023">
    <property type="protein sequence ID" value="CAB4610925.1"/>
    <property type="molecule type" value="Genomic_DNA"/>
</dbReference>
<organism evidence="4">
    <name type="scientific">freshwater metagenome</name>
    <dbReference type="NCBI Taxonomy" id="449393"/>
    <lineage>
        <taxon>unclassified sequences</taxon>
        <taxon>metagenomes</taxon>
        <taxon>ecological metagenomes</taxon>
    </lineage>
</organism>
<evidence type="ECO:0000259" key="1">
    <source>
        <dbReference type="SMART" id="SM00852"/>
    </source>
</evidence>
<dbReference type="EMBL" id="CAFBME010000016">
    <property type="protein sequence ID" value="CAB4890473.1"/>
    <property type="molecule type" value="Genomic_DNA"/>
</dbReference>
<dbReference type="EMBL" id="CAEZSC010000009">
    <property type="protein sequence ID" value="CAB4530896.1"/>
    <property type="molecule type" value="Genomic_DNA"/>
</dbReference>
<dbReference type="AlphaFoldDB" id="A0A6J6HI12"/>
<dbReference type="SUPFAM" id="SSF53218">
    <property type="entry name" value="Molybdenum cofactor biosynthesis proteins"/>
    <property type="match status" value="1"/>
</dbReference>
<evidence type="ECO:0000313" key="3">
    <source>
        <dbReference type="EMBL" id="CAB4582724.1"/>
    </source>
</evidence>
<evidence type="ECO:0000313" key="2">
    <source>
        <dbReference type="EMBL" id="CAB4530896.1"/>
    </source>
</evidence>
<dbReference type="InterPro" id="IPR005111">
    <property type="entry name" value="MoeA_C_domain_IV"/>
</dbReference>
<dbReference type="GO" id="GO:0061599">
    <property type="term" value="F:molybdopterin molybdotransferase activity"/>
    <property type="evidence" value="ECO:0007669"/>
    <property type="project" value="TreeGrafter"/>
</dbReference>
<dbReference type="PANTHER" id="PTHR10192:SF5">
    <property type="entry name" value="GEPHYRIN"/>
    <property type="match status" value="1"/>
</dbReference>
<evidence type="ECO:0000313" key="6">
    <source>
        <dbReference type="EMBL" id="CAB4890473.1"/>
    </source>
</evidence>
<evidence type="ECO:0000313" key="4">
    <source>
        <dbReference type="EMBL" id="CAB4610925.1"/>
    </source>
</evidence>
<dbReference type="PANTHER" id="PTHR10192">
    <property type="entry name" value="MOLYBDOPTERIN BIOSYNTHESIS PROTEIN"/>
    <property type="match status" value="1"/>
</dbReference>
<dbReference type="GO" id="GO:0006777">
    <property type="term" value="P:Mo-molybdopterin cofactor biosynthetic process"/>
    <property type="evidence" value="ECO:0007669"/>
    <property type="project" value="TreeGrafter"/>
</dbReference>
<dbReference type="InterPro" id="IPR036688">
    <property type="entry name" value="MoeA_C_domain_IV_sf"/>
</dbReference>
<name>A0A6J6HI12_9ZZZZ</name>
<dbReference type="Gene3D" id="3.90.105.10">
    <property type="entry name" value="Molybdopterin biosynthesis moea protein, domain 2"/>
    <property type="match status" value="1"/>
</dbReference>
<dbReference type="NCBIfam" id="NF045515">
    <property type="entry name" value="Glp_gephyrin"/>
    <property type="match status" value="1"/>
</dbReference>
<dbReference type="GO" id="GO:0005829">
    <property type="term" value="C:cytosol"/>
    <property type="evidence" value="ECO:0007669"/>
    <property type="project" value="TreeGrafter"/>
</dbReference>
<proteinExistence type="predicted"/>
<dbReference type="Gene3D" id="3.40.980.10">
    <property type="entry name" value="MoaB/Mog-like domain"/>
    <property type="match status" value="1"/>
</dbReference>
<dbReference type="InterPro" id="IPR038987">
    <property type="entry name" value="MoeA-like"/>
</dbReference>
<dbReference type="EMBL" id="CAFBPI010000003">
    <property type="protein sequence ID" value="CAB5004345.1"/>
    <property type="molecule type" value="Genomic_DNA"/>
</dbReference>
<reference evidence="4" key="1">
    <citation type="submission" date="2020-05" db="EMBL/GenBank/DDBJ databases">
        <authorList>
            <person name="Chiriac C."/>
            <person name="Salcher M."/>
            <person name="Ghai R."/>
            <person name="Kavagutti S V."/>
        </authorList>
    </citation>
    <scope>NUCLEOTIDE SEQUENCE</scope>
</reference>
<dbReference type="EMBL" id="CAEZUD010000002">
    <property type="protein sequence ID" value="CAB4582724.1"/>
    <property type="molecule type" value="Genomic_DNA"/>
</dbReference>
<sequence>MEQEISDVSTEELLEALLEIATPLAPFDMPLLDAHGASLSEDIYAGDRLVLRTGTRIRSTQIGLAASIGLNRLPTRPHPRVVIISAGDDLVEPGQELSTYEDEFETNSWMLTTAAREAGATTYRVHMIPENEEQLQRVIEDQLVRADLIVISGESHDESFELITSVLNKLGSVASVIPRMSDTGRHNYGLIGPDQTPVVTLPGDPVAAYISAEIFIRPMIRTMLGAKNIFRNKVTGTMKNSAESALGVRSFVRAVLTPSASGYLVTALPEQQDLLALSDANGLIMINESQTSYKPGDTVEVLLMERSNN</sequence>
<accession>A0A6J6HI12</accession>
<dbReference type="SMART" id="SM00852">
    <property type="entry name" value="MoCF_biosynth"/>
    <property type="match status" value="1"/>
</dbReference>
<evidence type="ECO:0000313" key="5">
    <source>
        <dbReference type="EMBL" id="CAB4719842.1"/>
    </source>
</evidence>
<dbReference type="Pfam" id="PF03454">
    <property type="entry name" value="MoeA_C"/>
    <property type="match status" value="1"/>
</dbReference>
<dbReference type="SUPFAM" id="SSF63867">
    <property type="entry name" value="MoeA C-terminal domain-like"/>
    <property type="match status" value="1"/>
</dbReference>
<dbReference type="InterPro" id="IPR036425">
    <property type="entry name" value="MoaB/Mog-like_dom_sf"/>
</dbReference>
<evidence type="ECO:0000313" key="7">
    <source>
        <dbReference type="EMBL" id="CAB5004345.1"/>
    </source>
</evidence>
<gene>
    <name evidence="2" type="ORF">UFOPK1380_00282</name>
    <name evidence="3" type="ORF">UFOPK1778_00106</name>
    <name evidence="4" type="ORF">UFOPK1863_00392</name>
    <name evidence="5" type="ORF">UFOPK2689_00459</name>
    <name evidence="6" type="ORF">UFOPK3555_00303</name>
    <name evidence="7" type="ORF">UFOPK4095_00078</name>
</gene>
<dbReference type="Pfam" id="PF00994">
    <property type="entry name" value="MoCF_biosynth"/>
    <property type="match status" value="1"/>
</dbReference>